<dbReference type="RefSeq" id="WP_109340630.1">
    <property type="nucleotide sequence ID" value="NZ_CP029347.1"/>
</dbReference>
<feature type="transmembrane region" description="Helical" evidence="1">
    <location>
        <begin position="63"/>
        <end position="80"/>
    </location>
</feature>
<dbReference type="InterPro" id="IPR012429">
    <property type="entry name" value="HGSNAT_cat"/>
</dbReference>
<feature type="transmembrane region" description="Helical" evidence="1">
    <location>
        <begin position="321"/>
        <end position="348"/>
    </location>
</feature>
<feature type="transmembrane region" description="Helical" evidence="1">
    <location>
        <begin position="228"/>
        <end position="248"/>
    </location>
</feature>
<keyword evidence="1" id="KW-1133">Transmembrane helix</keyword>
<dbReference type="PANTHER" id="PTHR31061:SF24">
    <property type="entry name" value="LD22376P"/>
    <property type="match status" value="1"/>
</dbReference>
<proteinExistence type="predicted"/>
<dbReference type="OrthoDB" id="9788724at2"/>
<keyword evidence="4" id="KW-1185">Reference proteome</keyword>
<keyword evidence="1" id="KW-0812">Transmembrane</keyword>
<feature type="transmembrane region" description="Helical" evidence="1">
    <location>
        <begin position="138"/>
        <end position="156"/>
    </location>
</feature>
<evidence type="ECO:0000256" key="1">
    <source>
        <dbReference type="SAM" id="Phobius"/>
    </source>
</evidence>
<feature type="transmembrane region" description="Helical" evidence="1">
    <location>
        <begin position="285"/>
        <end position="309"/>
    </location>
</feature>
<accession>A0A2S2E634</accession>
<keyword evidence="1" id="KW-0472">Membrane</keyword>
<feature type="domain" description="Heparan-alpha-glucosaminide N-acetyltransferase catalytic" evidence="2">
    <location>
        <begin position="19"/>
        <end position="249"/>
    </location>
</feature>
<evidence type="ECO:0000259" key="2">
    <source>
        <dbReference type="Pfam" id="PF07786"/>
    </source>
</evidence>
<dbReference type="KEGG" id="salh:HMF8227_02659"/>
<feature type="transmembrane region" description="Helical" evidence="1">
    <location>
        <begin position="260"/>
        <end position="279"/>
    </location>
</feature>
<evidence type="ECO:0000313" key="4">
    <source>
        <dbReference type="Proteomes" id="UP000245728"/>
    </source>
</evidence>
<dbReference type="Pfam" id="PF07786">
    <property type="entry name" value="HGSNAT_cat"/>
    <property type="match status" value="1"/>
</dbReference>
<feature type="transmembrane region" description="Helical" evidence="1">
    <location>
        <begin position="163"/>
        <end position="181"/>
    </location>
</feature>
<organism evidence="3 4">
    <name type="scientific">Saliniradius amylolyticus</name>
    <dbReference type="NCBI Taxonomy" id="2183582"/>
    <lineage>
        <taxon>Bacteria</taxon>
        <taxon>Pseudomonadati</taxon>
        <taxon>Pseudomonadota</taxon>
        <taxon>Gammaproteobacteria</taxon>
        <taxon>Alteromonadales</taxon>
        <taxon>Alteromonadaceae</taxon>
        <taxon>Saliniradius</taxon>
    </lineage>
</organism>
<dbReference type="GO" id="GO:0004561">
    <property type="term" value="F:alpha-N-acetylglucosaminidase activity"/>
    <property type="evidence" value="ECO:0007669"/>
    <property type="project" value="UniProtKB-EC"/>
</dbReference>
<reference evidence="3 4" key="1">
    <citation type="submission" date="2018-05" db="EMBL/GenBank/DDBJ databases">
        <title>Salinimonas sp. HMF8227 Genome sequencing and assembly.</title>
        <authorList>
            <person name="Kang H."/>
            <person name="Kang J."/>
            <person name="Cha I."/>
            <person name="Kim H."/>
            <person name="Joh K."/>
        </authorList>
    </citation>
    <scope>NUCLEOTIDE SEQUENCE [LARGE SCALE GENOMIC DNA]</scope>
    <source>
        <strain evidence="3 4">HMF8227</strain>
    </source>
</reference>
<protein>
    <submittedName>
        <fullName evidence="3">Alpha-N-acetylglucosaminidase</fullName>
        <ecNumber evidence="3">3.2.1.50</ecNumber>
    </submittedName>
</protein>
<dbReference type="EC" id="3.2.1.50" evidence="3"/>
<dbReference type="PANTHER" id="PTHR31061">
    <property type="entry name" value="LD22376P"/>
    <property type="match status" value="1"/>
</dbReference>
<dbReference type="EMBL" id="CP029347">
    <property type="protein sequence ID" value="AWL13111.1"/>
    <property type="molecule type" value="Genomic_DNA"/>
</dbReference>
<sequence length="398" mass="45013">MAWLYRHLEGILAATPGNRLLAVDALRGITITAMILVNNPGSWSYMYWPLKHADWHGWTPTDLIFPFFIFIVGIAITLSFSAQRAKGKNSAQLLKQALVRTIKLLLLGWFLALFYYRVNDPNFSWLEDQLLSIRLPGVLQRIGLVYLATVLIVLNWRWRGQLIWCLGLLLGYWVLMTWVPYADNHGNTFQGLYQFGNSLAAWVDHQLLGPGHVYYSDAQPFSFDPEGLLSTLPAIATCLSGVLIGQYMQGQHSLTDKIRYLLGLGAILVIAGQSLSAVMPINKALWTPSFVVLSSGWACVSLALCLWLIDDRGYRRWCAPFIVFGANAIAFFMFAGVAGRLVIMLPWGEQSLKGAFYQTLLAPHLGNYIGSLAYGILFLLVSYILMYWMYRNHWFWKV</sequence>
<name>A0A2S2E634_9ALTE</name>
<feature type="transmembrane region" description="Helical" evidence="1">
    <location>
        <begin position="368"/>
        <end position="390"/>
    </location>
</feature>
<dbReference type="Proteomes" id="UP000245728">
    <property type="component" value="Chromosome"/>
</dbReference>
<feature type="transmembrane region" description="Helical" evidence="1">
    <location>
        <begin position="101"/>
        <end position="118"/>
    </location>
</feature>
<dbReference type="AlphaFoldDB" id="A0A2S2E634"/>
<keyword evidence="3" id="KW-0326">Glycosidase</keyword>
<feature type="transmembrane region" description="Helical" evidence="1">
    <location>
        <begin position="21"/>
        <end position="43"/>
    </location>
</feature>
<gene>
    <name evidence="3" type="ORF">HMF8227_02659</name>
</gene>
<keyword evidence="3" id="KW-0378">Hydrolase</keyword>
<evidence type="ECO:0000313" key="3">
    <source>
        <dbReference type="EMBL" id="AWL13111.1"/>
    </source>
</evidence>